<comment type="function">
    <text evidence="1">Ubiquitin-like modifier involved in autophagosomes formation. May mediate the delivery of the autophagosomes to the vacuole via the microtubule cytoskeleton.</text>
</comment>
<evidence type="ECO:0000256" key="3">
    <source>
        <dbReference type="ARBA" id="ARBA00004370"/>
    </source>
</evidence>
<dbReference type="Proteomes" id="UP000290289">
    <property type="component" value="Chromosome 15"/>
</dbReference>
<keyword evidence="7" id="KW-0813">Transport</keyword>
<evidence type="ECO:0000256" key="1">
    <source>
        <dbReference type="ARBA" id="ARBA00003307"/>
    </source>
</evidence>
<evidence type="ECO:0000256" key="5">
    <source>
        <dbReference type="ARBA" id="ARBA00022701"/>
    </source>
</evidence>
<name>A0A498HTF2_MALDO</name>
<comment type="subcellular location">
    <subcellularLocation>
        <location evidence="2">Cytoplasm</location>
        <location evidence="2">Cytoskeleton</location>
    </subcellularLocation>
    <subcellularLocation>
        <location evidence="3">Membrane</location>
    </subcellularLocation>
</comment>
<dbReference type="GO" id="GO:0015031">
    <property type="term" value="P:protein transport"/>
    <property type="evidence" value="ECO:0007669"/>
    <property type="project" value="UniProtKB-KW"/>
</dbReference>
<evidence type="ECO:0000256" key="6">
    <source>
        <dbReference type="ARBA" id="ARBA00022786"/>
    </source>
</evidence>
<dbReference type="InterPro" id="IPR029071">
    <property type="entry name" value="Ubiquitin-like_domsf"/>
</dbReference>
<dbReference type="AlphaFoldDB" id="A0A498HTF2"/>
<evidence type="ECO:0000256" key="10">
    <source>
        <dbReference type="ARBA" id="ARBA00023288"/>
    </source>
</evidence>
<dbReference type="Pfam" id="PF02991">
    <property type="entry name" value="ATG8"/>
    <property type="match status" value="1"/>
</dbReference>
<keyword evidence="10" id="KW-0449">Lipoprotein</keyword>
<dbReference type="GO" id="GO:0016020">
    <property type="term" value="C:membrane"/>
    <property type="evidence" value="ECO:0007669"/>
    <property type="project" value="UniProtKB-SubCell"/>
</dbReference>
<keyword evidence="9" id="KW-0963">Cytoplasm</keyword>
<keyword evidence="6" id="KW-0833">Ubl conjugation pathway</keyword>
<dbReference type="SUPFAM" id="SSF54236">
    <property type="entry name" value="Ubiquitin-like"/>
    <property type="match status" value="1"/>
</dbReference>
<dbReference type="GO" id="GO:0005776">
    <property type="term" value="C:autophagosome"/>
    <property type="evidence" value="ECO:0007669"/>
    <property type="project" value="UniProtKB-ARBA"/>
</dbReference>
<dbReference type="STRING" id="3750.A0A498HTF2"/>
<gene>
    <name evidence="11" type="ORF">DVH24_012095</name>
</gene>
<keyword evidence="8" id="KW-0472">Membrane</keyword>
<keyword evidence="7" id="KW-0653">Protein transport</keyword>
<dbReference type="InterPro" id="IPR004241">
    <property type="entry name" value="Atg8-like"/>
</dbReference>
<dbReference type="EMBL" id="RDQH01000341">
    <property type="protein sequence ID" value="RXH72411.1"/>
    <property type="molecule type" value="Genomic_DNA"/>
</dbReference>
<proteinExistence type="inferred from homology"/>
<keyword evidence="9" id="KW-0206">Cytoskeleton</keyword>
<comment type="caution">
    <text evidence="11">The sequence shown here is derived from an EMBL/GenBank/DDBJ whole genome shotgun (WGS) entry which is preliminary data.</text>
</comment>
<accession>A0A498HTF2</accession>
<evidence type="ECO:0000256" key="4">
    <source>
        <dbReference type="ARBA" id="ARBA00007293"/>
    </source>
</evidence>
<comment type="similarity">
    <text evidence="4">Belongs to the ATG8 family.</text>
</comment>
<sequence length="60" mass="7066">MRLTIRLSRKKPVYVFFKNTKPSTDTLMSAIDEENRDEDDFVHISYSGSRREEGASLWIQ</sequence>
<organism evidence="11 12">
    <name type="scientific">Malus domestica</name>
    <name type="common">Apple</name>
    <name type="synonym">Pyrus malus</name>
    <dbReference type="NCBI Taxonomy" id="3750"/>
    <lineage>
        <taxon>Eukaryota</taxon>
        <taxon>Viridiplantae</taxon>
        <taxon>Streptophyta</taxon>
        <taxon>Embryophyta</taxon>
        <taxon>Tracheophyta</taxon>
        <taxon>Spermatophyta</taxon>
        <taxon>Magnoliopsida</taxon>
        <taxon>eudicotyledons</taxon>
        <taxon>Gunneridae</taxon>
        <taxon>Pentapetalae</taxon>
        <taxon>rosids</taxon>
        <taxon>fabids</taxon>
        <taxon>Rosales</taxon>
        <taxon>Rosaceae</taxon>
        <taxon>Amygdaloideae</taxon>
        <taxon>Maleae</taxon>
        <taxon>Malus</taxon>
    </lineage>
</organism>
<dbReference type="Gene3D" id="3.10.20.90">
    <property type="entry name" value="Phosphatidylinositol 3-kinase Catalytic Subunit, Chain A, domain 1"/>
    <property type="match status" value="1"/>
</dbReference>
<reference evidence="11 12" key="1">
    <citation type="submission" date="2018-10" db="EMBL/GenBank/DDBJ databases">
        <title>A high-quality apple genome assembly.</title>
        <authorList>
            <person name="Hu J."/>
        </authorList>
    </citation>
    <scope>NUCLEOTIDE SEQUENCE [LARGE SCALE GENOMIC DNA]</scope>
    <source>
        <strain evidence="12">cv. HFTH1</strain>
        <tissue evidence="11">Young leaf</tissue>
    </source>
</reference>
<evidence type="ECO:0000256" key="8">
    <source>
        <dbReference type="ARBA" id="ARBA00023136"/>
    </source>
</evidence>
<evidence type="ECO:0000256" key="9">
    <source>
        <dbReference type="ARBA" id="ARBA00023212"/>
    </source>
</evidence>
<dbReference type="GO" id="GO:0005874">
    <property type="term" value="C:microtubule"/>
    <property type="evidence" value="ECO:0007669"/>
    <property type="project" value="UniProtKB-KW"/>
</dbReference>
<evidence type="ECO:0000313" key="11">
    <source>
        <dbReference type="EMBL" id="RXH72411.1"/>
    </source>
</evidence>
<evidence type="ECO:0000313" key="12">
    <source>
        <dbReference type="Proteomes" id="UP000290289"/>
    </source>
</evidence>
<evidence type="ECO:0000256" key="2">
    <source>
        <dbReference type="ARBA" id="ARBA00004245"/>
    </source>
</evidence>
<evidence type="ECO:0000256" key="7">
    <source>
        <dbReference type="ARBA" id="ARBA00022927"/>
    </source>
</evidence>
<protein>
    <submittedName>
        <fullName evidence="11">Uncharacterized protein</fullName>
    </submittedName>
</protein>
<keyword evidence="5" id="KW-0493">Microtubule</keyword>
<keyword evidence="12" id="KW-1185">Reference proteome</keyword>